<sequence length="406" mass="42285">MISRLLALLLCACACAPASAEIGTIDNVPAATLLFPHFEVDTSSEQGVDTILTLQNASATAMLLNVTLWTDLGLPTANFNIYLTGYDAEDIALGDLFRRVLPTTGSAGQDPHDTISPQGPYSQDINFASCNGRLPNYQSGSILSRDIVGAHSGQASADYFGGLCGSRDLGDGIARGYVTVDTINQCTRANPTSPGYFADGIATRQNTMLGDYTIVHPDTGVAFTESAVHIESSFGNPITDDGVDKQTFYGRFVGFTAADHREPLPTAWAGRAAADRTTVDYWRDPGVVTAPFACGGLPAGLPSGQRQALVFTDAGAPTASPAGDLFPFASGTVAGGELGVTAPLGWLFANLNLPASAPPDALGGIRQSWLMLRQSPRGYPAGGGMTYSVPGIQLGNAAYDDSPVIP</sequence>
<feature type="signal peptide" evidence="1">
    <location>
        <begin position="1"/>
        <end position="20"/>
    </location>
</feature>
<organism evidence="2 3">
    <name type="scientific">Chiayiivirga flava</name>
    <dbReference type="NCBI Taxonomy" id="659595"/>
    <lineage>
        <taxon>Bacteria</taxon>
        <taxon>Pseudomonadati</taxon>
        <taxon>Pseudomonadota</taxon>
        <taxon>Gammaproteobacteria</taxon>
        <taxon>Lysobacterales</taxon>
        <taxon>Lysobacteraceae</taxon>
        <taxon>Chiayiivirga</taxon>
    </lineage>
</organism>
<evidence type="ECO:0000313" key="2">
    <source>
        <dbReference type="EMBL" id="MBB5208448.1"/>
    </source>
</evidence>
<accession>A0A7W8G141</accession>
<protein>
    <submittedName>
        <fullName evidence="2">Uncharacterized protein</fullName>
    </submittedName>
</protein>
<dbReference type="Proteomes" id="UP000521199">
    <property type="component" value="Unassembled WGS sequence"/>
</dbReference>
<dbReference type="RefSeq" id="WP_183960975.1">
    <property type="nucleotide sequence ID" value="NZ_JACHHP010000003.1"/>
</dbReference>
<keyword evidence="1" id="KW-0732">Signal</keyword>
<reference evidence="2 3" key="1">
    <citation type="submission" date="2020-08" db="EMBL/GenBank/DDBJ databases">
        <title>Genomic Encyclopedia of Type Strains, Phase IV (KMG-IV): sequencing the most valuable type-strain genomes for metagenomic binning, comparative biology and taxonomic classification.</title>
        <authorList>
            <person name="Goeker M."/>
        </authorList>
    </citation>
    <scope>NUCLEOTIDE SEQUENCE [LARGE SCALE GENOMIC DNA]</scope>
    <source>
        <strain evidence="2 3">DSM 24163</strain>
    </source>
</reference>
<feature type="chain" id="PRO_5031389090" evidence="1">
    <location>
        <begin position="21"/>
        <end position="406"/>
    </location>
</feature>
<dbReference type="AlphaFoldDB" id="A0A7W8G141"/>
<evidence type="ECO:0000313" key="3">
    <source>
        <dbReference type="Proteomes" id="UP000521199"/>
    </source>
</evidence>
<dbReference type="EMBL" id="JACHHP010000003">
    <property type="protein sequence ID" value="MBB5208448.1"/>
    <property type="molecule type" value="Genomic_DNA"/>
</dbReference>
<gene>
    <name evidence="2" type="ORF">HNQ52_001990</name>
</gene>
<comment type="caution">
    <text evidence="2">The sequence shown here is derived from an EMBL/GenBank/DDBJ whole genome shotgun (WGS) entry which is preliminary data.</text>
</comment>
<keyword evidence="3" id="KW-1185">Reference proteome</keyword>
<name>A0A7W8G141_9GAMM</name>
<proteinExistence type="predicted"/>
<evidence type="ECO:0000256" key="1">
    <source>
        <dbReference type="SAM" id="SignalP"/>
    </source>
</evidence>